<dbReference type="InterPro" id="IPR022310">
    <property type="entry name" value="NAD/GMP_synthase"/>
</dbReference>
<dbReference type="PANTHER" id="PTHR43169">
    <property type="entry name" value="EXSB FAMILY PROTEIN"/>
    <property type="match status" value="1"/>
</dbReference>
<dbReference type="InterPro" id="IPR005232">
    <property type="entry name" value="LarE"/>
</dbReference>
<dbReference type="NCBIfam" id="TIGR00268">
    <property type="entry name" value="ATP-dependent sacrificial sulfur transferase LarE"/>
    <property type="match status" value="1"/>
</dbReference>
<dbReference type="PIRSF" id="PIRSF006661">
    <property type="entry name" value="PP-lp_UCP006661"/>
    <property type="match status" value="1"/>
</dbReference>
<dbReference type="Proteomes" id="UP000178417">
    <property type="component" value="Unassembled WGS sequence"/>
</dbReference>
<evidence type="ECO:0000313" key="4">
    <source>
        <dbReference type="Proteomes" id="UP000178417"/>
    </source>
</evidence>
<feature type="domain" description="NAD/GMP synthase" evidence="2">
    <location>
        <begin position="10"/>
        <end position="73"/>
    </location>
</feature>
<evidence type="ECO:0000256" key="1">
    <source>
        <dbReference type="PIRSR" id="PIRSR006661-1"/>
    </source>
</evidence>
<dbReference type="InterPro" id="IPR014729">
    <property type="entry name" value="Rossmann-like_a/b/a_fold"/>
</dbReference>
<proteinExistence type="predicted"/>
<dbReference type="EMBL" id="MEUB01000058">
    <property type="protein sequence ID" value="OGC19860.1"/>
    <property type="molecule type" value="Genomic_DNA"/>
</dbReference>
<dbReference type="CDD" id="cd01990">
    <property type="entry name" value="LarE-like"/>
    <property type="match status" value="1"/>
</dbReference>
<comment type="caution">
    <text evidence="3">The sequence shown here is derived from an EMBL/GenBank/DDBJ whole genome shotgun (WGS) entry which is preliminary data.</text>
</comment>
<dbReference type="Pfam" id="PF02540">
    <property type="entry name" value="NAD_synthase"/>
    <property type="match status" value="1"/>
</dbReference>
<dbReference type="SUPFAM" id="SSF52402">
    <property type="entry name" value="Adenine nucleotide alpha hydrolases-like"/>
    <property type="match status" value="1"/>
</dbReference>
<feature type="active site" description="Nucleophile and sulfur donor" evidence="1">
    <location>
        <position position="170"/>
    </location>
</feature>
<dbReference type="Gene3D" id="3.40.50.620">
    <property type="entry name" value="HUPs"/>
    <property type="match status" value="1"/>
</dbReference>
<accession>A0A1F4SHF4</accession>
<gene>
    <name evidence="3" type="ORF">A2310_05865</name>
</gene>
<dbReference type="GO" id="GO:0016783">
    <property type="term" value="F:sulfurtransferase activity"/>
    <property type="evidence" value="ECO:0007669"/>
    <property type="project" value="InterPro"/>
</dbReference>
<dbReference type="InterPro" id="IPR052188">
    <property type="entry name" value="Ni-pincer_cofactor_biosynth"/>
</dbReference>
<evidence type="ECO:0000259" key="2">
    <source>
        <dbReference type="Pfam" id="PF02540"/>
    </source>
</evidence>
<name>A0A1F4SHF4_UNCSA</name>
<dbReference type="STRING" id="1802579.A2310_05865"/>
<dbReference type="PANTHER" id="PTHR43169:SF2">
    <property type="entry name" value="NAD_GMP SYNTHASE DOMAIN-CONTAINING PROTEIN"/>
    <property type="match status" value="1"/>
</dbReference>
<organism evidence="3 4">
    <name type="scientific">candidate division WOR-1 bacterium RIFOXYB2_FULL_37_13</name>
    <dbReference type="NCBI Taxonomy" id="1802579"/>
    <lineage>
        <taxon>Bacteria</taxon>
        <taxon>Bacillati</taxon>
        <taxon>Saganbacteria</taxon>
    </lineage>
</organism>
<dbReference type="AlphaFoldDB" id="A0A1F4SHF4"/>
<dbReference type="GO" id="GO:0006163">
    <property type="term" value="P:purine nucleotide metabolic process"/>
    <property type="evidence" value="ECO:0007669"/>
    <property type="project" value="UniProtKB-ARBA"/>
</dbReference>
<sequence>MKRLKSILKKFKKVLLAYSGGVDSTFLLKVAIDTLGKENVLAIIAKSETYPKSEEKKAIDIAKNLSANCRVIKTCEFSDKNFIKNPRDRCYYCKKELFSKLSKLAKKEKIKYIIDGSNKDDLSDYRPGTIAKKEFGIRSPLQESGFTKEAVRELSRKLSLKTWNKPALACLASRIPYGTKITKEKLNRINKSEEFLKSLGFGQLRVRDHGDLARIEVDKKEFSKILNKKITEKITKKLKNLGYNYITIDIQGYRTGAMNETLH</sequence>
<protein>
    <submittedName>
        <fullName evidence="3">TIGR00268 family protein</fullName>
    </submittedName>
</protein>
<reference evidence="3 4" key="1">
    <citation type="journal article" date="2016" name="Nat. Commun.">
        <title>Thousands of microbial genomes shed light on interconnected biogeochemical processes in an aquifer system.</title>
        <authorList>
            <person name="Anantharaman K."/>
            <person name="Brown C.T."/>
            <person name="Hug L.A."/>
            <person name="Sharon I."/>
            <person name="Castelle C.J."/>
            <person name="Probst A.J."/>
            <person name="Thomas B.C."/>
            <person name="Singh A."/>
            <person name="Wilkins M.J."/>
            <person name="Karaoz U."/>
            <person name="Brodie E.L."/>
            <person name="Williams K.H."/>
            <person name="Hubbard S.S."/>
            <person name="Banfield J.F."/>
        </authorList>
    </citation>
    <scope>NUCLEOTIDE SEQUENCE [LARGE SCALE GENOMIC DNA]</scope>
</reference>
<evidence type="ECO:0000313" key="3">
    <source>
        <dbReference type="EMBL" id="OGC19860.1"/>
    </source>
</evidence>